<dbReference type="SUPFAM" id="SSF53901">
    <property type="entry name" value="Thiolase-like"/>
    <property type="match status" value="1"/>
</dbReference>
<keyword evidence="3" id="KW-1185">Reference proteome</keyword>
<dbReference type="InterPro" id="IPR016039">
    <property type="entry name" value="Thiolase-like"/>
</dbReference>
<accession>A0ABU0VZ95</accession>
<evidence type="ECO:0000259" key="1">
    <source>
        <dbReference type="Pfam" id="PF00109"/>
    </source>
</evidence>
<sequence length="360" mass="37857">MSGRVVILGAGARTPLGRNRQSSAAAWRCAISAADDYPDLRDRFGQPFKVARDTGIDLGLRGAARLTALALPAAVEALAPLASIAHAYPPLTLLLATGEPRTGQEQGTSEALMQRLLQALQPRIAIAERAHAMTGHAGGTGMIDAASRLIQEGRAQMVLVGGVDSYLDPPQLNALDLAEQLHSEGNIYGFCPGEAASFLLLTSASTAQQLRLRPLLAVLRTASARETVRLKDDGICLGLGLSQAFREIAEPLTQARANGAAPADLPAADWVLCDMNGERYRANEYGMAALRVPELFRNAASFQPPADCFGDVGAASGPLHACLAIEAEARGYAPGPLTLIWGSSEHGQRSAALLGRIERG</sequence>
<dbReference type="Pfam" id="PF00109">
    <property type="entry name" value="ketoacyl-synt"/>
    <property type="match status" value="1"/>
</dbReference>
<evidence type="ECO:0000313" key="3">
    <source>
        <dbReference type="Proteomes" id="UP001239680"/>
    </source>
</evidence>
<dbReference type="InterPro" id="IPR014030">
    <property type="entry name" value="Ketoacyl_synth_N"/>
</dbReference>
<gene>
    <name evidence="2" type="ORF">Q9295_11825</name>
</gene>
<comment type="caution">
    <text evidence="2">The sequence shown here is derived from an EMBL/GenBank/DDBJ whole genome shotgun (WGS) entry which is preliminary data.</text>
</comment>
<dbReference type="Gene3D" id="3.40.47.10">
    <property type="match status" value="1"/>
</dbReference>
<feature type="domain" description="Beta-ketoacyl synthase-like N-terminal" evidence="1">
    <location>
        <begin position="135"/>
        <end position="207"/>
    </location>
</feature>
<dbReference type="EMBL" id="JAVDBT010000010">
    <property type="protein sequence ID" value="MDQ2067068.1"/>
    <property type="molecule type" value="Genomic_DNA"/>
</dbReference>
<proteinExistence type="predicted"/>
<protein>
    <submittedName>
        <fullName evidence="2">Beta-ketoacyl synthase N-terminal-like domain-containing protein</fullName>
    </submittedName>
</protein>
<name>A0ABU0VZ95_9RHOB</name>
<dbReference type="Proteomes" id="UP001239680">
    <property type="component" value="Unassembled WGS sequence"/>
</dbReference>
<organism evidence="2 3">
    <name type="scientific">Pseudogemmobacter lacusdianii</name>
    <dbReference type="NCBI Taxonomy" id="3069608"/>
    <lineage>
        <taxon>Bacteria</taxon>
        <taxon>Pseudomonadati</taxon>
        <taxon>Pseudomonadota</taxon>
        <taxon>Alphaproteobacteria</taxon>
        <taxon>Rhodobacterales</taxon>
        <taxon>Paracoccaceae</taxon>
        <taxon>Pseudogemmobacter</taxon>
    </lineage>
</organism>
<evidence type="ECO:0000313" key="2">
    <source>
        <dbReference type="EMBL" id="MDQ2067068.1"/>
    </source>
</evidence>
<dbReference type="RefSeq" id="WP_306680780.1">
    <property type="nucleotide sequence ID" value="NZ_JAVDBT010000010.1"/>
</dbReference>
<reference evidence="2 3" key="1">
    <citation type="submission" date="2023-08" db="EMBL/GenBank/DDBJ databases">
        <title>Characterization of two Paracoccaceae strains isolated from Phycosphere and proposal of Xinfangfangia lacusdiani sp. nov.</title>
        <authorList>
            <person name="Deng Y."/>
            <person name="Zhang Y.Q."/>
        </authorList>
    </citation>
    <scope>NUCLEOTIDE SEQUENCE [LARGE SCALE GENOMIC DNA]</scope>
    <source>
        <strain evidence="2 3">CPCC 101601</strain>
    </source>
</reference>